<dbReference type="SUPFAM" id="SSF109604">
    <property type="entry name" value="HD-domain/PDEase-like"/>
    <property type="match status" value="1"/>
</dbReference>
<keyword evidence="1" id="KW-0378">Hydrolase</keyword>
<feature type="domain" description="HD/PDEase" evidence="2">
    <location>
        <begin position="64"/>
        <end position="260"/>
    </location>
</feature>
<evidence type="ECO:0000313" key="3">
    <source>
        <dbReference type="EMBL" id="MFC0408670.1"/>
    </source>
</evidence>
<dbReference type="InterPro" id="IPR006261">
    <property type="entry name" value="dGTPase"/>
</dbReference>
<comment type="caution">
    <text evidence="3">The sequence shown here is derived from an EMBL/GenBank/DDBJ whole genome shotgun (WGS) entry which is preliminary data.</text>
</comment>
<sequence>MHWSSLLDARRLGPGTAAQAELFPGEDEPDQNPFQTDGDRIVFSRPFRRLQQKTQAHPLPFNAHVRNRLVHTLEVAAVGRSLGYAVGTHLAEELAEAGRRPDDLGYLTHAVCLAHDIGNPPFGHAGEEVIAANMTRWMNEVGENSGLELDADLRHFDGNAQGFRILTHSDGHRGTGGLRLTVASLGATLKYPWEGTDPRAARGGVPGVKFNVFATERAVLAEVREACALDGPLPRHPAVWLMEAADDIVYTLADLEDALELGILRYADYAALIAPLAEVSAVSLDREADEIGRVTLLRTLATRRLQRAVTEAFLVHHDSILAGSLKPRESLTGLLAATAPALHDALTVAAERTEEVVFFNARKVEFEIGAHDVLGKALSVFLPACLAFAQANGDEARLTFRQRQALSLLLDYRPRAGMSSSEVMRCAVDFVAGMTDTYASWLAAKLRGLDTRV</sequence>
<dbReference type="InterPro" id="IPR027432">
    <property type="entry name" value="dGTP_triphosphohydrolase_C"/>
</dbReference>
<protein>
    <submittedName>
        <fullName evidence="3">dGTP triphosphohydrolase</fullName>
    </submittedName>
</protein>
<dbReference type="Gene3D" id="1.10.3210.10">
    <property type="entry name" value="Hypothetical protein af1432"/>
    <property type="match status" value="1"/>
</dbReference>
<evidence type="ECO:0000256" key="1">
    <source>
        <dbReference type="ARBA" id="ARBA00022801"/>
    </source>
</evidence>
<dbReference type="InterPro" id="IPR003607">
    <property type="entry name" value="HD/PDEase_dom"/>
</dbReference>
<accession>A0ABV6JTM1</accession>
<evidence type="ECO:0000259" key="2">
    <source>
        <dbReference type="SMART" id="SM00471"/>
    </source>
</evidence>
<dbReference type="Gene3D" id="1.10.3410.10">
    <property type="entry name" value="putative deoxyguanosinetriphosphate triphosphohydrolase like domain"/>
    <property type="match status" value="1"/>
</dbReference>
<reference evidence="3 4" key="1">
    <citation type="submission" date="2024-09" db="EMBL/GenBank/DDBJ databases">
        <authorList>
            <person name="Sun Q."/>
            <person name="Mori K."/>
        </authorList>
    </citation>
    <scope>NUCLEOTIDE SEQUENCE [LARGE SCALE GENOMIC DNA]</scope>
    <source>
        <strain evidence="3 4">TBRC 5777</strain>
    </source>
</reference>
<proteinExistence type="predicted"/>
<dbReference type="Proteomes" id="UP001589865">
    <property type="component" value="Unassembled WGS sequence"/>
</dbReference>
<dbReference type="SMART" id="SM00471">
    <property type="entry name" value="HDc"/>
    <property type="match status" value="1"/>
</dbReference>
<evidence type="ECO:0000313" key="4">
    <source>
        <dbReference type="Proteomes" id="UP001589865"/>
    </source>
</evidence>
<dbReference type="NCBIfam" id="TIGR01353">
    <property type="entry name" value="dGTP_triPase"/>
    <property type="match status" value="1"/>
</dbReference>
<dbReference type="RefSeq" id="WP_377044429.1">
    <property type="nucleotide sequence ID" value="NZ_JBHLUN010000007.1"/>
</dbReference>
<dbReference type="Gene3D" id="1.10.3550.10">
    <property type="entry name" value="eoxyguanosinetriphosphate triphosphohydrolase domain-like"/>
    <property type="match status" value="1"/>
</dbReference>
<organism evidence="3 4">
    <name type="scientific">Roseomonas elaeocarpi</name>
    <dbReference type="NCBI Taxonomy" id="907779"/>
    <lineage>
        <taxon>Bacteria</taxon>
        <taxon>Pseudomonadati</taxon>
        <taxon>Pseudomonadota</taxon>
        <taxon>Alphaproteobacteria</taxon>
        <taxon>Acetobacterales</taxon>
        <taxon>Roseomonadaceae</taxon>
        <taxon>Roseomonas</taxon>
    </lineage>
</organism>
<dbReference type="EMBL" id="JBHLUN010000007">
    <property type="protein sequence ID" value="MFC0408670.1"/>
    <property type="molecule type" value="Genomic_DNA"/>
</dbReference>
<dbReference type="InterPro" id="IPR023293">
    <property type="entry name" value="dGTP_triP_hydro_central_sf"/>
</dbReference>
<name>A0ABV6JTM1_9PROT</name>
<gene>
    <name evidence="3" type="primary">dgt</name>
    <name evidence="3" type="ORF">ACFFGY_10445</name>
</gene>
<keyword evidence="4" id="KW-1185">Reference proteome</keyword>